<dbReference type="InterPro" id="IPR036736">
    <property type="entry name" value="ACP-like_sf"/>
</dbReference>
<feature type="region of interest" description="Disordered" evidence="8">
    <location>
        <begin position="1623"/>
        <end position="1689"/>
    </location>
</feature>
<dbReference type="PROSITE" id="PS52004">
    <property type="entry name" value="KS3_2"/>
    <property type="match status" value="1"/>
</dbReference>
<gene>
    <name evidence="12" type="ORF">AOQ84DRAFT_282092</name>
</gene>
<evidence type="ECO:0000313" key="13">
    <source>
        <dbReference type="Proteomes" id="UP000250140"/>
    </source>
</evidence>
<dbReference type="SUPFAM" id="SSF55048">
    <property type="entry name" value="Probable ACP-binding domain of malonyl-CoA ACP transacylase"/>
    <property type="match status" value="1"/>
</dbReference>
<dbReference type="InterPro" id="IPR049900">
    <property type="entry name" value="PKS_mFAS_DH"/>
</dbReference>
<feature type="region of interest" description="C-terminal hotdog fold" evidence="7">
    <location>
        <begin position="1472"/>
        <end position="1618"/>
    </location>
</feature>
<organism evidence="12 13">
    <name type="scientific">Glonium stellatum</name>
    <dbReference type="NCBI Taxonomy" id="574774"/>
    <lineage>
        <taxon>Eukaryota</taxon>
        <taxon>Fungi</taxon>
        <taxon>Dikarya</taxon>
        <taxon>Ascomycota</taxon>
        <taxon>Pezizomycotina</taxon>
        <taxon>Dothideomycetes</taxon>
        <taxon>Pleosporomycetidae</taxon>
        <taxon>Gloniales</taxon>
        <taxon>Gloniaceae</taxon>
        <taxon>Glonium</taxon>
    </lineage>
</organism>
<dbReference type="FunFam" id="3.40.47.10:FF:000031">
    <property type="entry name" value="Sterigmatocystin biosynthesis polyketide synthase"/>
    <property type="match status" value="1"/>
</dbReference>
<dbReference type="Pfam" id="PF22621">
    <property type="entry name" value="CurL-like_PKS_C"/>
    <property type="match status" value="1"/>
</dbReference>
<dbReference type="Pfam" id="PF00550">
    <property type="entry name" value="PP-binding"/>
    <property type="match status" value="1"/>
</dbReference>
<keyword evidence="5" id="KW-0511">Multifunctional enzyme</keyword>
<evidence type="ECO:0000256" key="1">
    <source>
        <dbReference type="ARBA" id="ARBA00005179"/>
    </source>
</evidence>
<dbReference type="InterPro" id="IPR030918">
    <property type="entry name" value="PT_fungal_PKS"/>
</dbReference>
<feature type="domain" description="PKS/mFAS DH" evidence="11">
    <location>
        <begin position="1310"/>
        <end position="1618"/>
    </location>
</feature>
<feature type="domain" description="Carrier" evidence="9">
    <location>
        <begin position="1691"/>
        <end position="1768"/>
    </location>
</feature>
<comment type="function">
    <text evidence="6">Non-reducing polyketide synthase; part of a gene cluster that mediates the biosynthesis of a yet unidentified natural product.</text>
</comment>
<dbReference type="PANTHER" id="PTHR43775">
    <property type="entry name" value="FATTY ACID SYNTHASE"/>
    <property type="match status" value="1"/>
</dbReference>
<dbReference type="SMART" id="SM00827">
    <property type="entry name" value="PKS_AT"/>
    <property type="match status" value="1"/>
</dbReference>
<dbReference type="FunFam" id="3.40.366.10:FF:000017">
    <property type="entry name" value="Non-reducing polyketide synthase aptA"/>
    <property type="match status" value="1"/>
</dbReference>
<proteinExistence type="predicted"/>
<keyword evidence="4" id="KW-0808">Transferase</keyword>
<dbReference type="GO" id="GO:0004312">
    <property type="term" value="F:fatty acid synthase activity"/>
    <property type="evidence" value="ECO:0007669"/>
    <property type="project" value="TreeGrafter"/>
</dbReference>
<evidence type="ECO:0000256" key="6">
    <source>
        <dbReference type="ARBA" id="ARBA00055753"/>
    </source>
</evidence>
<feature type="active site" description="Proton acceptor; for dehydratase activity" evidence="7">
    <location>
        <position position="1342"/>
    </location>
</feature>
<dbReference type="SUPFAM" id="SSF53901">
    <property type="entry name" value="Thiolase-like"/>
    <property type="match status" value="1"/>
</dbReference>
<dbReference type="InterPro" id="IPR014031">
    <property type="entry name" value="Ketoacyl_synth_C"/>
</dbReference>
<sequence>MVNDMKTKLIFFSNEFPNDDLRDLFRRLQRHSKDTRFRHLAAFLEECTRVVKEEALKLPQQLQDLIPNFGTVLNLVDHGDFRQGPLGAAMESVTLCVLEIGMLIGHYEGQNLEYDLPAGSTTLAGLSIGLLAGAAVSLSTSLADLVHTGAESVRVSFRLGVYVDEISRKLESREVDANLQSWAYVVAETSAEDVQREIDQYNAETHNPELTKVFISAADKTSVSVSGPPSRLKNAFQHSHVLRYSKFLPLPVYDGLCHAPHLYSTDDINFIINGSEPKINRSLPVRIPLLSSRTGKSFSAKYAGELLEQISTELLTCTIYLDNVTAGILSSIENSGMPECQIEIFRTSLVSKGILSVIESELPQLKFTKQDLIDWVVKEADIRMPRSHRHSKLAVVGMSCRLPGGANDYELFWKLMEEGRDVHTRVPADRFDLSTHYDPTGKVENATQTPFGNFIDKPGLFDAGFFNMSPREAEQTDPMHRLALVTAYEALEMAGYVPNRTPSTNLRRIGTFYGQASDDWRELNASQNIGTYAVPGGERAFANGRVNYFFKFAGPSFNIDTACSSGLAAVNAACSALWSGEADTVLAGGLNVITDPDNYAGLCNGHFLSKTGQCKVWDKDADGYCRADGVGSVVIKRLEDAEADNDNILATILSGATNHSAEAISITHPHAGAQKDNYTQVMQNAGINPLDVSYIELHGTGTQAGDAVESESIASFFAPLTPRRRADQRLRLGAVKCNIGHGEAAAGVASLLKVLLMYQKNQIPPHVGIKTEMNPTIPKDLEKRNVGLNMENTPWPRQNGKKRYAVVNSFGAHGGNTTLLLEDAPEKQKMGNDPRSTYPVAISAKGKNSLKGNIEALISYLDQNPNTDIGDLSYTTCARRIHHNTRIATSVNSIDQLRKFLESSLITSDNNRPIQLETPTIAFAFTGQGAFYNGIGSQLFKDFPYYRSQVLQLDHLVQRFGFPSVVPSIEGSVKDGSSPLVTQLVVVVLEIALAKFWALLGIKPSAVIGHSLGEYAALVVAGVISAADAILLAGKRAEHILAACEAGSHLMLSVRASVEDIKKLCSGNDGYEISCMNGDHDTVISGPRKNIEATRKALEDNGLKCMQLDIPFAFHTAQMDPMLDSFEQTAKHVTFKAPSIPVISPLLSNCVFDSKTINAKYLRRASREPVNFIGALHATRELGVIDEKTVWVDIGPHPVCGPFIRNSIPSSKAVCSLRRNEDNFATISSSLATLHCEGIPVCWNEYFKPYEKAHNLLNLSRYRFNEKDYWIPYIGTWTLDKAHLKYGLDKTPALGAFTSSGSSLRTSLVHQVITEELQEITGKLTIVSDIMQPEFLAAVNGHMMNGCGVATSSIWGDMSFTLGEYLYKRMVPRAKDVHMNITNLEVLHAQVAKKGTSGSQLLQVEANIDLSTQAMTLHWFNISDDGVPTAESFASATVHFENPDTWRTEWDRVAYLVKGRIQALSEMAAEGTANKLSKNMAYTLFKNVVDYADKYRGMRSVVLHEHEAFADIILEPERHGTWHTPPHWIDSVSHLAGLIMNGSDMSNTKDFFYVTPGCGSFRLAKPLEPGARYRNYVRMFPTQETGLYAGDIYIFQDEVIVGMVGQIKFRRVPRLLMDQFFSPPDAKKGSSGHGVSRSAPSRAPKETPAPKLVQKPSEKSAIEQLPTPKAVEKAPEPAPQSAKPDVTPAINESNSVVVDCLRLIAEETGLEPSELTNDAQFVEIGVDSLMSLVLSEKFRNELQVEVKSSLFLECPSIGELKGWLEQYC</sequence>
<dbReference type="Pfam" id="PF00698">
    <property type="entry name" value="Acyl_transf_1"/>
    <property type="match status" value="1"/>
</dbReference>
<dbReference type="FunFam" id="3.40.366.10:FF:000002">
    <property type="entry name" value="Probable polyketide synthase 2"/>
    <property type="match status" value="1"/>
</dbReference>
<dbReference type="FunFam" id="1.10.1200.10:FF:000011">
    <property type="entry name" value="Sterigmatocystin biosynthesis polyketide synthase"/>
    <property type="match status" value="1"/>
</dbReference>
<name>A0A8E2FBI6_9PEZI</name>
<dbReference type="GO" id="GO:0044550">
    <property type="term" value="P:secondary metabolite biosynthetic process"/>
    <property type="evidence" value="ECO:0007669"/>
    <property type="project" value="TreeGrafter"/>
</dbReference>
<dbReference type="SUPFAM" id="SSF52151">
    <property type="entry name" value="FabD/lysophospholipase-like"/>
    <property type="match status" value="1"/>
</dbReference>
<dbReference type="CDD" id="cd00833">
    <property type="entry name" value="PKS"/>
    <property type="match status" value="1"/>
</dbReference>
<dbReference type="SMART" id="SM00825">
    <property type="entry name" value="PKS_KS"/>
    <property type="match status" value="1"/>
</dbReference>
<dbReference type="InterPro" id="IPR016039">
    <property type="entry name" value="Thiolase-like"/>
</dbReference>
<evidence type="ECO:0000256" key="4">
    <source>
        <dbReference type="ARBA" id="ARBA00022679"/>
    </source>
</evidence>
<evidence type="ECO:0000259" key="9">
    <source>
        <dbReference type="PROSITE" id="PS50075"/>
    </source>
</evidence>
<evidence type="ECO:0000256" key="3">
    <source>
        <dbReference type="ARBA" id="ARBA00022553"/>
    </source>
</evidence>
<evidence type="ECO:0000313" key="12">
    <source>
        <dbReference type="EMBL" id="OCL13959.1"/>
    </source>
</evidence>
<evidence type="ECO:0000256" key="8">
    <source>
        <dbReference type="SAM" id="MobiDB-lite"/>
    </source>
</evidence>
<keyword evidence="2" id="KW-0596">Phosphopantetheine</keyword>
<keyword evidence="13" id="KW-1185">Reference proteome</keyword>
<dbReference type="PANTHER" id="PTHR43775:SF24">
    <property type="entry name" value="NON-REDUCING POLYKETIDE SYNTHASE APTA-RELATED"/>
    <property type="match status" value="1"/>
</dbReference>
<dbReference type="Pfam" id="PF02801">
    <property type="entry name" value="Ketoacyl-synt_C"/>
    <property type="match status" value="1"/>
</dbReference>
<dbReference type="InterPro" id="IPR016035">
    <property type="entry name" value="Acyl_Trfase/lysoPLipase"/>
</dbReference>
<dbReference type="InterPro" id="IPR042104">
    <property type="entry name" value="PKS_dehydratase_sf"/>
</dbReference>
<evidence type="ECO:0000256" key="5">
    <source>
        <dbReference type="ARBA" id="ARBA00023268"/>
    </source>
</evidence>
<dbReference type="InterPro" id="IPR050091">
    <property type="entry name" value="PKS_NRPS_Biosynth_Enz"/>
</dbReference>
<keyword evidence="3" id="KW-0597">Phosphoprotein</keyword>
<evidence type="ECO:0000256" key="7">
    <source>
        <dbReference type="PROSITE-ProRule" id="PRU01363"/>
    </source>
</evidence>
<dbReference type="InterPro" id="IPR001227">
    <property type="entry name" value="Ac_transferase_dom_sf"/>
</dbReference>
<dbReference type="Gene3D" id="3.40.47.10">
    <property type="match status" value="1"/>
</dbReference>
<dbReference type="Gene3D" id="3.10.129.110">
    <property type="entry name" value="Polyketide synthase dehydratase"/>
    <property type="match status" value="1"/>
</dbReference>
<dbReference type="GO" id="GO:0006633">
    <property type="term" value="P:fatty acid biosynthetic process"/>
    <property type="evidence" value="ECO:0007669"/>
    <property type="project" value="InterPro"/>
</dbReference>
<feature type="domain" description="Ketosynthase family 3 (KS3)" evidence="10">
    <location>
        <begin position="390"/>
        <end position="823"/>
    </location>
</feature>
<dbReference type="GO" id="GO:0004315">
    <property type="term" value="F:3-oxoacyl-[acyl-carrier-protein] synthase activity"/>
    <property type="evidence" value="ECO:0007669"/>
    <property type="project" value="InterPro"/>
</dbReference>
<dbReference type="Gene3D" id="3.40.366.10">
    <property type="entry name" value="Malonyl-Coenzyme A Acyl Carrier Protein, domain 2"/>
    <property type="match status" value="2"/>
</dbReference>
<dbReference type="InterPro" id="IPR032088">
    <property type="entry name" value="SAT"/>
</dbReference>
<dbReference type="Pfam" id="PF16073">
    <property type="entry name" value="SAT"/>
    <property type="match status" value="1"/>
</dbReference>
<dbReference type="PROSITE" id="PS52019">
    <property type="entry name" value="PKS_MFAS_DH"/>
    <property type="match status" value="1"/>
</dbReference>
<feature type="region of interest" description="N-terminal hotdog fold" evidence="7">
    <location>
        <begin position="1310"/>
        <end position="1445"/>
    </location>
</feature>
<dbReference type="PROSITE" id="PS50075">
    <property type="entry name" value="CARRIER"/>
    <property type="match status" value="1"/>
</dbReference>
<dbReference type="SUPFAM" id="SSF47336">
    <property type="entry name" value="ACP-like"/>
    <property type="match status" value="1"/>
</dbReference>
<dbReference type="Proteomes" id="UP000250140">
    <property type="component" value="Unassembled WGS sequence"/>
</dbReference>
<evidence type="ECO:0000259" key="11">
    <source>
        <dbReference type="PROSITE" id="PS52019"/>
    </source>
</evidence>
<dbReference type="InterPro" id="IPR018201">
    <property type="entry name" value="Ketoacyl_synth_AS"/>
</dbReference>
<accession>A0A8E2FBI6</accession>
<dbReference type="InterPro" id="IPR009081">
    <property type="entry name" value="PP-bd_ACP"/>
</dbReference>
<dbReference type="PROSITE" id="PS00606">
    <property type="entry name" value="KS3_1"/>
    <property type="match status" value="1"/>
</dbReference>
<dbReference type="NCBIfam" id="TIGR04532">
    <property type="entry name" value="PT_fungal_PKS"/>
    <property type="match status" value="1"/>
</dbReference>
<comment type="pathway">
    <text evidence="1">Secondary metabolite biosynthesis.</text>
</comment>
<reference evidence="12 13" key="1">
    <citation type="journal article" date="2016" name="Nat. Commun.">
        <title>Ectomycorrhizal ecology is imprinted in the genome of the dominant symbiotic fungus Cenococcum geophilum.</title>
        <authorList>
            <consortium name="DOE Joint Genome Institute"/>
            <person name="Peter M."/>
            <person name="Kohler A."/>
            <person name="Ohm R.A."/>
            <person name="Kuo A."/>
            <person name="Krutzmann J."/>
            <person name="Morin E."/>
            <person name="Arend M."/>
            <person name="Barry K.W."/>
            <person name="Binder M."/>
            <person name="Choi C."/>
            <person name="Clum A."/>
            <person name="Copeland A."/>
            <person name="Grisel N."/>
            <person name="Haridas S."/>
            <person name="Kipfer T."/>
            <person name="LaButti K."/>
            <person name="Lindquist E."/>
            <person name="Lipzen A."/>
            <person name="Maire R."/>
            <person name="Meier B."/>
            <person name="Mihaltcheva S."/>
            <person name="Molinier V."/>
            <person name="Murat C."/>
            <person name="Poggeler S."/>
            <person name="Quandt C.A."/>
            <person name="Sperisen C."/>
            <person name="Tritt A."/>
            <person name="Tisserant E."/>
            <person name="Crous P.W."/>
            <person name="Henrissat B."/>
            <person name="Nehls U."/>
            <person name="Egli S."/>
            <person name="Spatafora J.W."/>
            <person name="Grigoriev I.V."/>
            <person name="Martin F.M."/>
        </authorList>
    </citation>
    <scope>NUCLEOTIDE SEQUENCE [LARGE SCALE GENOMIC DNA]</scope>
    <source>
        <strain evidence="12 13">CBS 207.34</strain>
    </source>
</reference>
<dbReference type="InterPro" id="IPR016036">
    <property type="entry name" value="Malonyl_transacylase_ACP-bd"/>
</dbReference>
<dbReference type="InterPro" id="IPR020841">
    <property type="entry name" value="PKS_Beta-ketoAc_synthase_dom"/>
</dbReference>
<dbReference type="InterPro" id="IPR014043">
    <property type="entry name" value="Acyl_transferase_dom"/>
</dbReference>
<dbReference type="OrthoDB" id="329835at2759"/>
<dbReference type="FunFam" id="3.10.129.110:FF:000001">
    <property type="entry name" value="Sterigmatocystin biosynthesis polyketide synthase"/>
    <property type="match status" value="1"/>
</dbReference>
<evidence type="ECO:0000259" key="10">
    <source>
        <dbReference type="PROSITE" id="PS52004"/>
    </source>
</evidence>
<dbReference type="EMBL" id="KV748645">
    <property type="protein sequence ID" value="OCL13959.1"/>
    <property type="molecule type" value="Genomic_DNA"/>
</dbReference>
<protein>
    <submittedName>
        <fullName evidence="12">Putative polyketide synthase</fullName>
    </submittedName>
</protein>
<dbReference type="InterPro" id="IPR020806">
    <property type="entry name" value="PKS_PP-bd"/>
</dbReference>
<dbReference type="Pfam" id="PF00109">
    <property type="entry name" value="ketoacyl-synt"/>
    <property type="match status" value="1"/>
</dbReference>
<dbReference type="Gene3D" id="3.30.70.3290">
    <property type="match status" value="1"/>
</dbReference>
<dbReference type="SMART" id="SM00823">
    <property type="entry name" value="PKS_PP"/>
    <property type="match status" value="1"/>
</dbReference>
<dbReference type="Gene3D" id="1.10.1200.10">
    <property type="entry name" value="ACP-like"/>
    <property type="match status" value="1"/>
</dbReference>
<dbReference type="InterPro" id="IPR014030">
    <property type="entry name" value="Ketoacyl_synth_N"/>
</dbReference>
<feature type="active site" description="Proton donor; for dehydratase activity" evidence="7">
    <location>
        <position position="1530"/>
    </location>
</feature>
<dbReference type="GO" id="GO:0031177">
    <property type="term" value="F:phosphopantetheine binding"/>
    <property type="evidence" value="ECO:0007669"/>
    <property type="project" value="InterPro"/>
</dbReference>
<evidence type="ECO:0000256" key="2">
    <source>
        <dbReference type="ARBA" id="ARBA00022450"/>
    </source>
</evidence>